<dbReference type="GeneID" id="125179346"/>
<evidence type="ECO:0000256" key="1">
    <source>
        <dbReference type="SAM" id="MobiDB-lite"/>
    </source>
</evidence>
<organism evidence="3 4">
    <name type="scientific">Hyalella azteca</name>
    <name type="common">Amphipod</name>
    <dbReference type="NCBI Taxonomy" id="294128"/>
    <lineage>
        <taxon>Eukaryota</taxon>
        <taxon>Metazoa</taxon>
        <taxon>Ecdysozoa</taxon>
        <taxon>Arthropoda</taxon>
        <taxon>Crustacea</taxon>
        <taxon>Multicrustacea</taxon>
        <taxon>Malacostraca</taxon>
        <taxon>Eumalacostraca</taxon>
        <taxon>Peracarida</taxon>
        <taxon>Amphipoda</taxon>
        <taxon>Senticaudata</taxon>
        <taxon>Talitrida</taxon>
        <taxon>Talitroidea</taxon>
        <taxon>Hyalellidae</taxon>
        <taxon>Hyalella</taxon>
    </lineage>
</organism>
<accession>A0A979FX40</accession>
<evidence type="ECO:0000313" key="4">
    <source>
        <dbReference type="RefSeq" id="XP_047740996.1"/>
    </source>
</evidence>
<dbReference type="Proteomes" id="UP000694843">
    <property type="component" value="Unplaced"/>
</dbReference>
<proteinExistence type="predicted"/>
<feature type="region of interest" description="Disordered" evidence="1">
    <location>
        <begin position="298"/>
        <end position="366"/>
    </location>
</feature>
<evidence type="ECO:0000313" key="3">
    <source>
        <dbReference type="Proteomes" id="UP000694843"/>
    </source>
</evidence>
<feature type="compositionally biased region" description="Acidic residues" evidence="1">
    <location>
        <begin position="346"/>
        <end position="358"/>
    </location>
</feature>
<dbReference type="OrthoDB" id="6345081at2759"/>
<reference evidence="4" key="1">
    <citation type="submission" date="2025-08" db="UniProtKB">
        <authorList>
            <consortium name="RefSeq"/>
        </authorList>
    </citation>
    <scope>IDENTIFICATION</scope>
    <source>
        <tissue evidence="4">Whole organism</tissue>
    </source>
</reference>
<feature type="transmembrane region" description="Helical" evidence="2">
    <location>
        <begin position="115"/>
        <end position="137"/>
    </location>
</feature>
<evidence type="ECO:0000256" key="2">
    <source>
        <dbReference type="SAM" id="Phobius"/>
    </source>
</evidence>
<feature type="region of interest" description="Disordered" evidence="1">
    <location>
        <begin position="261"/>
        <end position="285"/>
    </location>
</feature>
<protein>
    <submittedName>
        <fullName evidence="4">Uncharacterized protein LOC125179346</fullName>
    </submittedName>
</protein>
<gene>
    <name evidence="4" type="primary">LOC125179346</name>
</gene>
<name>A0A979FX40_HYAAZ</name>
<feature type="region of interest" description="Disordered" evidence="1">
    <location>
        <begin position="174"/>
        <end position="200"/>
    </location>
</feature>
<dbReference type="RefSeq" id="XP_047740996.1">
    <property type="nucleotide sequence ID" value="XM_047885040.1"/>
</dbReference>
<keyword evidence="2" id="KW-0812">Transmembrane</keyword>
<keyword evidence="3" id="KW-1185">Reference proteome</keyword>
<feature type="compositionally biased region" description="Low complexity" evidence="1">
    <location>
        <begin position="306"/>
        <end position="315"/>
    </location>
</feature>
<dbReference type="AlphaFoldDB" id="A0A979FX40"/>
<dbReference type="KEGG" id="hazt:125179346"/>
<feature type="compositionally biased region" description="Polar residues" evidence="1">
    <location>
        <begin position="261"/>
        <end position="276"/>
    </location>
</feature>
<keyword evidence="2" id="KW-1133">Transmembrane helix</keyword>
<keyword evidence="2" id="KW-0472">Membrane</keyword>
<sequence>MSKGNMPGLYERCTDACSAASNTECVNGTCVCRHHHPVKLQHSKACSRALLYGDRCDEDIQCRHYDNNTECNFDLDSYRQCICKPGYEMRHITGLHPPNICFAGIEMLKADMPSFLGMGLALSMFSAVLCLVLKIFARARYGRTRRFANANIAPPLTVSETYAAFALANSQGSLSPRSERLNRRSSSRRTSYASYKTGSRCPSMTSLRSADLVRTGSYTRAGSRRPSMSSLRSGSFAIVDPRGVLDRGDHYLVYIRTPARSHTSDLTSSSGDTPKVTTPHGGNRSTEQLFAVYHTLAERSPGGDNSRGSGSSPGCSGAGGSSKTSVFRLPSSGASDAHRSMSSEDVFLEEQEEEEEVETVAVKPQDCQVLIEEDEESEGETSVAAKLVK</sequence>